<sequence length="149" mass="16589">MIIIFATPEDVETAFYEAIARADLGALMSVWADDEEIVCIHPTGQRLTGTDAIRESWRSIFANNPRLMVRLSRGIRWNGMLLSVHNVVETLYIGEERKPHGPMLATNVFQRGASGWRLLSHHSSTAADRDLTNSGSADEGSTKMPRTLH</sequence>
<reference evidence="3 4" key="1">
    <citation type="submission" date="2014-02" db="EMBL/GenBank/DDBJ databases">
        <title>Expanding our view of genomic diversity in Candidatus Accumulibacter clades.</title>
        <authorList>
            <person name="Skennerton C.T."/>
            <person name="Barr J.J."/>
            <person name="Slater F.R."/>
            <person name="Bond P.L."/>
            <person name="Tyson G.W."/>
        </authorList>
    </citation>
    <scope>NUCLEOTIDE SEQUENCE [LARGE SCALE GENOMIC DNA]</scope>
    <source>
        <strain evidence="4">BA-91</strain>
    </source>
</reference>
<evidence type="ECO:0000313" key="4">
    <source>
        <dbReference type="Proteomes" id="UP000020077"/>
    </source>
</evidence>
<dbReference type="EMBL" id="JDVG02000552">
    <property type="protein sequence ID" value="KFB71377.1"/>
    <property type="molecule type" value="Genomic_DNA"/>
</dbReference>
<dbReference type="InterPro" id="IPR032710">
    <property type="entry name" value="NTF2-like_dom_sf"/>
</dbReference>
<comment type="caution">
    <text evidence="3">The sequence shown here is derived from an EMBL/GenBank/DDBJ whole genome shotgun (WGS) entry which is preliminary data.</text>
</comment>
<name>A0A080LSJ0_9PROT</name>
<organism evidence="3 4">
    <name type="scientific">Candidatus Accumulibacter phosphatis</name>
    <dbReference type="NCBI Taxonomy" id="327160"/>
    <lineage>
        <taxon>Bacteria</taxon>
        <taxon>Pseudomonadati</taxon>
        <taxon>Pseudomonadota</taxon>
        <taxon>Betaproteobacteria</taxon>
        <taxon>Candidatus Accumulibacter</taxon>
    </lineage>
</organism>
<dbReference type="AlphaFoldDB" id="A0A080LSJ0"/>
<feature type="region of interest" description="Disordered" evidence="1">
    <location>
        <begin position="127"/>
        <end position="149"/>
    </location>
</feature>
<dbReference type="Proteomes" id="UP000020077">
    <property type="component" value="Unassembled WGS sequence"/>
</dbReference>
<dbReference type="PANTHER" id="PTHR34957:SF1">
    <property type="entry name" value="NUCLEAR TRANSPORT FACTOR 2 (NTF2) FAMILY PROTEIN"/>
    <property type="match status" value="1"/>
</dbReference>
<evidence type="ECO:0000259" key="2">
    <source>
        <dbReference type="Pfam" id="PF13474"/>
    </source>
</evidence>
<feature type="compositionally biased region" description="Polar residues" evidence="1">
    <location>
        <begin position="127"/>
        <end position="136"/>
    </location>
</feature>
<dbReference type="PANTHER" id="PTHR34957">
    <property type="entry name" value="NUCLEAR TRANSPORT FACTOR 2 (NTF2) FAMILY PROTEIN"/>
    <property type="match status" value="1"/>
</dbReference>
<dbReference type="SUPFAM" id="SSF54427">
    <property type="entry name" value="NTF2-like"/>
    <property type="match status" value="1"/>
</dbReference>
<protein>
    <submittedName>
        <fullName evidence="3">SnoaL-like domain protein</fullName>
    </submittedName>
</protein>
<dbReference type="Gene3D" id="3.10.450.50">
    <property type="match status" value="1"/>
</dbReference>
<accession>A0A080LSJ0</accession>
<gene>
    <name evidence="3" type="ORF">AW09_003479</name>
</gene>
<proteinExistence type="predicted"/>
<dbReference type="Pfam" id="PF13474">
    <property type="entry name" value="SnoaL_3"/>
    <property type="match status" value="1"/>
</dbReference>
<dbReference type="InterPro" id="IPR037401">
    <property type="entry name" value="SnoaL-like"/>
</dbReference>
<feature type="domain" description="SnoaL-like" evidence="2">
    <location>
        <begin position="11"/>
        <end position="127"/>
    </location>
</feature>
<evidence type="ECO:0000256" key="1">
    <source>
        <dbReference type="SAM" id="MobiDB-lite"/>
    </source>
</evidence>
<evidence type="ECO:0000313" key="3">
    <source>
        <dbReference type="EMBL" id="KFB71377.1"/>
    </source>
</evidence>